<feature type="region of interest" description="Disordered" evidence="1">
    <location>
        <begin position="985"/>
        <end position="1009"/>
    </location>
</feature>
<gene>
    <name evidence="2" type="ORF">HCEG_03940</name>
</gene>
<dbReference type="STRING" id="544711.F0UEJ5"/>
<feature type="region of interest" description="Disordered" evidence="1">
    <location>
        <begin position="453"/>
        <end position="493"/>
    </location>
</feature>
<accession>F0UEJ5</accession>
<feature type="region of interest" description="Disordered" evidence="1">
    <location>
        <begin position="392"/>
        <end position="414"/>
    </location>
</feature>
<dbReference type="EMBL" id="DS990638">
    <property type="protein sequence ID" value="EGC44725.1"/>
    <property type="molecule type" value="Genomic_DNA"/>
</dbReference>
<evidence type="ECO:0000256" key="1">
    <source>
        <dbReference type="SAM" id="MobiDB-lite"/>
    </source>
</evidence>
<name>F0UEJ5_AJEC8</name>
<dbReference type="OrthoDB" id="10265971at2759"/>
<proteinExistence type="predicted"/>
<protein>
    <submittedName>
        <fullName evidence="2">Uncharacterized protein</fullName>
    </submittedName>
</protein>
<dbReference type="AlphaFoldDB" id="F0UEJ5"/>
<sequence length="1081" mass="120689">MEDSQTLTVATTWKFDKDAAGHIRKLFKFVMIISTISAPLSNNTNSDRVSRATAAAGVGFCKYEPVNNVFVVHNCDIIGSTSEMSNLVAKYIEDEKDNDLMEIPKISRLGPPNAPYEITYEDDIVPEAKGQLIEFSQRSERTKIPITTKYWKSGLRTTSGFEKFRYAIDEVSRISGADIVFEESNNRIRVSSFVDSSIVEDAMSRISNLHSCLVWPLCLRFPELSLSITPQISHILNVSPETKYSLKLSSYNELNREAVCRILVDPERKDIGRLSKMFVTVIVTRTSKSQDLMVPINLRKPPHPTKLTKGRSKLWADFRYQGLGDSLNAPQFGDSVPEGGSSVQQSQLKINIERPTALVAGALASKHRFLTREKASFVDNWAAEVEAGAVRPNVPEPNGMPPPNPTTEPALPILPPGIKRRKAIIMRAEDGISEPIGLSKPLLSTETSRIEHGKSITKEDYASQRAPRLPANFNSSTEDSCQRKNRSPKPIEQQELTQLIDLNDTSTSSGPNTHSISYYQVPLVPIKPRVGLNMEENHSEQAKGNGNRCSLGAAKVPLAGNNPRIREAEYRVFHRTMGQKAGNNSRTGKDRKNKVESQDNIFNTSVVPSMLSKASTPCSSNLSSKSLQLSEWKKARQADEDEKRAVTLNDFLRHISRVLNGVRCFPGTISLEIQFGLILASRSLIEECKEVIFDTKTWNRHFQPKNNLPTPSTIFTNMLTTSGADVDFVLDLPESQGDFSCRMFSEEVVSRHVWYEFHCTTKNDETFVVSIDESGTAVVNRPEYVLGTVNVHCAAQTWDMRGVVKGTVEYIRGDEEIDQAIQNLIDQLYIEPDLSRIVIFTRIFEGGQFHIIKVLTKRSTRHRFHRHETRSLRISTKRKATIHDKTPAFFTDQCCEPFGSSNGQEMPLGTQEPLLQITEVQNLLLAHSGDDNTVVRARAISADSMVDDHRLWYEMSVINPTIEEILRSNKYLDFGDTNISWSTFKPPVKNEKRSASDTNTAKKSEIHPAALSPPELPIAEISSKEMSELFQAANRIVEKIDGVGWANFGPEAQAGLKIDQAVSASVAARSMAAAEVPDGYW</sequence>
<organism evidence="3">
    <name type="scientific">Ajellomyces capsulatus (strain H88)</name>
    <name type="common">Darling's disease fungus</name>
    <name type="synonym">Histoplasma capsulatum</name>
    <dbReference type="NCBI Taxonomy" id="544711"/>
    <lineage>
        <taxon>Eukaryota</taxon>
        <taxon>Fungi</taxon>
        <taxon>Dikarya</taxon>
        <taxon>Ascomycota</taxon>
        <taxon>Pezizomycotina</taxon>
        <taxon>Eurotiomycetes</taxon>
        <taxon>Eurotiomycetidae</taxon>
        <taxon>Onygenales</taxon>
        <taxon>Ajellomycetaceae</taxon>
        <taxon>Histoplasma</taxon>
    </lineage>
</organism>
<feature type="compositionally biased region" description="Basic and acidic residues" evidence="1">
    <location>
        <begin position="988"/>
        <end position="1006"/>
    </location>
</feature>
<dbReference type="HOGENOM" id="CLU_007640_0_0_1"/>
<dbReference type="OMA" id="MKRWTRH"/>
<evidence type="ECO:0000313" key="2">
    <source>
        <dbReference type="EMBL" id="EGC44725.1"/>
    </source>
</evidence>
<reference evidence="3" key="1">
    <citation type="submission" date="2008-07" db="EMBL/GenBank/DDBJ databases">
        <title>Annotation of Ajellomyces capsulatus strain H88.</title>
        <authorList>
            <person name="Champion M."/>
            <person name="Cuomo C."/>
            <person name="Ma L.-J."/>
            <person name="Henn M.R."/>
            <person name="Sil A."/>
            <person name="Goldman B."/>
            <person name="Young S.K."/>
            <person name="Kodira C.D."/>
            <person name="Zeng Q."/>
            <person name="Koehrsen M."/>
            <person name="Alvarado L."/>
            <person name="Berlin A."/>
            <person name="Borenstein D."/>
            <person name="Chen Z."/>
            <person name="Engels R."/>
            <person name="Freedman E."/>
            <person name="Gellesch M."/>
            <person name="Goldberg J."/>
            <person name="Griggs A."/>
            <person name="Gujja S."/>
            <person name="Heiman D."/>
            <person name="Hepburn T."/>
            <person name="Howarth C."/>
            <person name="Jen D."/>
            <person name="Larson L."/>
            <person name="Lewis B."/>
            <person name="Mehta T."/>
            <person name="Park D."/>
            <person name="Pearson M."/>
            <person name="Roberts A."/>
            <person name="Saif S."/>
            <person name="Shea T."/>
            <person name="Shenoy N."/>
            <person name="Sisk P."/>
            <person name="Stolte C."/>
            <person name="Sykes S."/>
            <person name="Walk T."/>
            <person name="White J."/>
            <person name="Yandava C."/>
            <person name="Klein B."/>
            <person name="McEwen J.G."/>
            <person name="Puccia R."/>
            <person name="Goldman G.H."/>
            <person name="Felipe M.S."/>
            <person name="Nino-Vega G."/>
            <person name="San-Blas G."/>
            <person name="Taylor J."/>
            <person name="Mendoza L."/>
            <person name="Galagan J."/>
            <person name="Nusbaum C."/>
            <person name="Birren B."/>
        </authorList>
    </citation>
    <scope>NUCLEOTIDE SEQUENCE [LARGE SCALE GENOMIC DNA]</scope>
    <source>
        <strain evidence="3">H88</strain>
    </source>
</reference>
<feature type="compositionally biased region" description="Pro residues" evidence="1">
    <location>
        <begin position="394"/>
        <end position="406"/>
    </location>
</feature>
<evidence type="ECO:0000313" key="3">
    <source>
        <dbReference type="Proteomes" id="UP000008142"/>
    </source>
</evidence>
<feature type="compositionally biased region" description="Basic and acidic residues" evidence="1">
    <location>
        <begin position="453"/>
        <end position="462"/>
    </location>
</feature>
<dbReference type="Proteomes" id="UP000008142">
    <property type="component" value="Unassembled WGS sequence"/>
</dbReference>
<dbReference type="VEuPathDB" id="FungiDB:I7I53_03392"/>